<dbReference type="PANTHER" id="PTHR39323:SF1">
    <property type="entry name" value="BLR1149 PROTEIN"/>
    <property type="match status" value="1"/>
</dbReference>
<dbReference type="PANTHER" id="PTHR39323">
    <property type="entry name" value="BLR1149 PROTEIN"/>
    <property type="match status" value="1"/>
</dbReference>
<name>A0A2W7NGX6_9RHOB</name>
<dbReference type="EMBL" id="QKZL01000001">
    <property type="protein sequence ID" value="PZX19671.1"/>
    <property type="molecule type" value="Genomic_DNA"/>
</dbReference>
<dbReference type="RefSeq" id="WP_111535352.1">
    <property type="nucleotide sequence ID" value="NZ_QKZL01000001.1"/>
</dbReference>
<dbReference type="InterPro" id="IPR029052">
    <property type="entry name" value="Metallo-depent_PP-like"/>
</dbReference>
<dbReference type="PIRSF" id="PIRSF000887">
    <property type="entry name" value="Pesterase_MJ0037"/>
    <property type="match status" value="1"/>
</dbReference>
<evidence type="ECO:0000259" key="2">
    <source>
        <dbReference type="Pfam" id="PF00149"/>
    </source>
</evidence>
<evidence type="ECO:0000313" key="4">
    <source>
        <dbReference type="Proteomes" id="UP000248916"/>
    </source>
</evidence>
<protein>
    <submittedName>
        <fullName evidence="3">Putative phosphoesterase</fullName>
    </submittedName>
</protein>
<dbReference type="GO" id="GO:0016787">
    <property type="term" value="F:hydrolase activity"/>
    <property type="evidence" value="ECO:0007669"/>
    <property type="project" value="InterPro"/>
</dbReference>
<dbReference type="InterPro" id="IPR024173">
    <property type="entry name" value="Pesterase_MJ0037-like"/>
</dbReference>
<dbReference type="Gene3D" id="3.60.21.10">
    <property type="match status" value="1"/>
</dbReference>
<dbReference type="InterPro" id="IPR026336">
    <property type="entry name" value="PdeM-like"/>
</dbReference>
<dbReference type="SUPFAM" id="SSF56300">
    <property type="entry name" value="Metallo-dependent phosphatases"/>
    <property type="match status" value="1"/>
</dbReference>
<sequence>MNSCDITLAGQSLRALGSGALHWPEKALLVVSDLHLGKAERLARRGGAILPPYETRDTLLRLEADIRATDPARIICLGDSLDDDAARAGIGPAEIETIDAMQCGRDWIWITGNHDPAPRDLGGRVAEEAVLGPLGFRHIAGDRVPEISGHYHPKARLALGGRVVSRRCFLHDANRIIMPAYGTYTGGLDWTASPLADLMHLGACAVLTGQRPCKVPVPRPAPPSTTARRATRRHAV</sequence>
<dbReference type="Proteomes" id="UP000248916">
    <property type="component" value="Unassembled WGS sequence"/>
</dbReference>
<organism evidence="3 4">
    <name type="scientific">Palleronia aestuarii</name>
    <dbReference type="NCBI Taxonomy" id="568105"/>
    <lineage>
        <taxon>Bacteria</taxon>
        <taxon>Pseudomonadati</taxon>
        <taxon>Pseudomonadota</taxon>
        <taxon>Alphaproteobacteria</taxon>
        <taxon>Rhodobacterales</taxon>
        <taxon>Roseobacteraceae</taxon>
        <taxon>Palleronia</taxon>
    </lineage>
</organism>
<comment type="caution">
    <text evidence="3">The sequence shown here is derived from an EMBL/GenBank/DDBJ whole genome shotgun (WGS) entry which is preliminary data.</text>
</comment>
<feature type="region of interest" description="Disordered" evidence="1">
    <location>
        <begin position="215"/>
        <end position="236"/>
    </location>
</feature>
<dbReference type="NCBIfam" id="TIGR04123">
    <property type="entry name" value="P_estr_lig_assc"/>
    <property type="match status" value="1"/>
</dbReference>
<gene>
    <name evidence="3" type="ORF">LX81_00128</name>
</gene>
<accession>A0A2W7NGX6</accession>
<evidence type="ECO:0000256" key="1">
    <source>
        <dbReference type="SAM" id="MobiDB-lite"/>
    </source>
</evidence>
<keyword evidence="4" id="KW-1185">Reference proteome</keyword>
<dbReference type="OrthoDB" id="9795838at2"/>
<dbReference type="InterPro" id="IPR004843">
    <property type="entry name" value="Calcineurin-like_PHP"/>
</dbReference>
<reference evidence="3 4" key="1">
    <citation type="submission" date="2018-06" db="EMBL/GenBank/DDBJ databases">
        <title>Genomic Encyclopedia of Archaeal and Bacterial Type Strains, Phase II (KMG-II): from individual species to whole genera.</title>
        <authorList>
            <person name="Goeker M."/>
        </authorList>
    </citation>
    <scope>NUCLEOTIDE SEQUENCE [LARGE SCALE GENOMIC DNA]</scope>
    <source>
        <strain evidence="3 4">DSM 22009</strain>
    </source>
</reference>
<feature type="domain" description="Calcineurin-like phosphoesterase" evidence="2">
    <location>
        <begin position="28"/>
        <end position="126"/>
    </location>
</feature>
<evidence type="ECO:0000313" key="3">
    <source>
        <dbReference type="EMBL" id="PZX19671.1"/>
    </source>
</evidence>
<dbReference type="Pfam" id="PF00149">
    <property type="entry name" value="Metallophos"/>
    <property type="match status" value="1"/>
</dbReference>
<dbReference type="AlphaFoldDB" id="A0A2W7NGX6"/>
<proteinExistence type="predicted"/>